<accession>A0A2M8KVV3</accession>
<proteinExistence type="predicted"/>
<comment type="caution">
    <text evidence="1">The sequence shown here is derived from an EMBL/GenBank/DDBJ whole genome shotgun (WGS) entry which is preliminary data.</text>
</comment>
<reference evidence="2" key="1">
    <citation type="submission" date="2017-09" db="EMBL/GenBank/DDBJ databases">
        <title>Depth-based differentiation of microbial function through sediment-hosted aquifers and enrichment of novel symbionts in the deep terrestrial subsurface.</title>
        <authorList>
            <person name="Probst A.J."/>
            <person name="Ladd B."/>
            <person name="Jarett J.K."/>
            <person name="Geller-Mcgrath D.E."/>
            <person name="Sieber C.M.K."/>
            <person name="Emerson J.B."/>
            <person name="Anantharaman K."/>
            <person name="Thomas B.C."/>
            <person name="Malmstrom R."/>
            <person name="Stieglmeier M."/>
            <person name="Klingl A."/>
            <person name="Woyke T."/>
            <person name="Ryan C.M."/>
            <person name="Banfield J.F."/>
        </authorList>
    </citation>
    <scope>NUCLEOTIDE SEQUENCE [LARGE SCALE GENOMIC DNA]</scope>
</reference>
<evidence type="ECO:0000313" key="2">
    <source>
        <dbReference type="Proteomes" id="UP000229098"/>
    </source>
</evidence>
<gene>
    <name evidence="1" type="ORF">COU90_04200</name>
</gene>
<organism evidence="1 2">
    <name type="scientific">Candidatus Ryanbacteria bacterium CG10_big_fil_rev_8_21_14_0_10_43_42</name>
    <dbReference type="NCBI Taxonomy" id="1974864"/>
    <lineage>
        <taxon>Bacteria</taxon>
        <taxon>Candidatus Ryaniibacteriota</taxon>
    </lineage>
</organism>
<dbReference type="Proteomes" id="UP000229098">
    <property type="component" value="Unassembled WGS sequence"/>
</dbReference>
<protein>
    <submittedName>
        <fullName evidence="1">Uncharacterized protein</fullName>
    </submittedName>
</protein>
<dbReference type="EMBL" id="PFEF01000010">
    <property type="protein sequence ID" value="PJE64046.1"/>
    <property type="molecule type" value="Genomic_DNA"/>
</dbReference>
<name>A0A2M8KVV3_9BACT</name>
<evidence type="ECO:0000313" key="1">
    <source>
        <dbReference type="EMBL" id="PJE64046.1"/>
    </source>
</evidence>
<sequence>MSVPDFQKEHNPISLEDHIEFLWSHMDDFEKNNLLPNSLIPLIGKWRADGASPWWGSDFE</sequence>
<dbReference type="AlphaFoldDB" id="A0A2M8KVV3"/>